<proteinExistence type="predicted"/>
<keyword evidence="1" id="KW-1133">Transmembrane helix</keyword>
<dbReference type="STRING" id="745366.GA0070213_103381"/>
<feature type="transmembrane region" description="Helical" evidence="1">
    <location>
        <begin position="31"/>
        <end position="51"/>
    </location>
</feature>
<evidence type="ECO:0000313" key="2">
    <source>
        <dbReference type="EMBL" id="SCG47721.1"/>
    </source>
</evidence>
<keyword evidence="1" id="KW-0472">Membrane</keyword>
<dbReference type="RefSeq" id="WP_175441247.1">
    <property type="nucleotide sequence ID" value="NZ_FMDM01000003.1"/>
</dbReference>
<accession>A0A1C5HQ49</accession>
<reference evidence="3" key="1">
    <citation type="submission" date="2016-06" db="EMBL/GenBank/DDBJ databases">
        <authorList>
            <person name="Varghese N."/>
            <person name="Submissions Spin"/>
        </authorList>
    </citation>
    <scope>NUCLEOTIDE SEQUENCE [LARGE SCALE GENOMIC DNA]</scope>
    <source>
        <strain evidence="3">DSM 45647</strain>
    </source>
</reference>
<protein>
    <submittedName>
        <fullName evidence="2">Uncharacterized protein</fullName>
    </submittedName>
</protein>
<dbReference type="AlphaFoldDB" id="A0A1C5HQ49"/>
<gene>
    <name evidence="2" type="ORF">GA0070213_103381</name>
</gene>
<name>A0A1C5HQ49_9ACTN</name>
<organism evidence="2 3">
    <name type="scientific">Micromonospora humi</name>
    <dbReference type="NCBI Taxonomy" id="745366"/>
    <lineage>
        <taxon>Bacteria</taxon>
        <taxon>Bacillati</taxon>
        <taxon>Actinomycetota</taxon>
        <taxon>Actinomycetes</taxon>
        <taxon>Micromonosporales</taxon>
        <taxon>Micromonosporaceae</taxon>
        <taxon>Micromonospora</taxon>
    </lineage>
</organism>
<keyword evidence="3" id="KW-1185">Reference proteome</keyword>
<keyword evidence="1" id="KW-0812">Transmembrane</keyword>
<evidence type="ECO:0000256" key="1">
    <source>
        <dbReference type="SAM" id="Phobius"/>
    </source>
</evidence>
<evidence type="ECO:0000313" key="3">
    <source>
        <dbReference type="Proteomes" id="UP000199360"/>
    </source>
</evidence>
<sequence>MRVLPTLLLILAGVLVGGTWSLHKQGAPRAAVVLTGLLALLATAGGVLWLLPGES</sequence>
<dbReference type="EMBL" id="FMDM01000003">
    <property type="protein sequence ID" value="SCG47721.1"/>
    <property type="molecule type" value="Genomic_DNA"/>
</dbReference>
<dbReference type="Proteomes" id="UP000199360">
    <property type="component" value="Unassembled WGS sequence"/>
</dbReference>